<reference evidence="1" key="1">
    <citation type="submission" date="2020-03" db="EMBL/GenBank/DDBJ databases">
        <title>The deep terrestrial virosphere.</title>
        <authorList>
            <person name="Holmfeldt K."/>
            <person name="Nilsson E."/>
            <person name="Simone D."/>
            <person name="Lopez-Fernandez M."/>
            <person name="Wu X."/>
            <person name="de Brujin I."/>
            <person name="Lundin D."/>
            <person name="Andersson A."/>
            <person name="Bertilsson S."/>
            <person name="Dopson M."/>
        </authorList>
    </citation>
    <scope>NUCLEOTIDE SEQUENCE</scope>
    <source>
        <strain evidence="1">MM415A05265</strain>
    </source>
</reference>
<gene>
    <name evidence="1" type="ORF">MM415A05265_0009</name>
</gene>
<sequence length="92" mass="9688">MTTGKYWPHGITTLANSTVCRHPRLVCGDTTATGTLAMCGVCGARVRIPPVRVGKTKTIPGLGLSARVRLDMELSMGHAAALAAEGRWGARE</sequence>
<name>A0A6M3JIS7_9ZZZZ</name>
<dbReference type="EMBL" id="MT141667">
    <property type="protein sequence ID" value="QJA68992.1"/>
    <property type="molecule type" value="Genomic_DNA"/>
</dbReference>
<organism evidence="1">
    <name type="scientific">viral metagenome</name>
    <dbReference type="NCBI Taxonomy" id="1070528"/>
    <lineage>
        <taxon>unclassified sequences</taxon>
        <taxon>metagenomes</taxon>
        <taxon>organismal metagenomes</taxon>
    </lineage>
</organism>
<dbReference type="AlphaFoldDB" id="A0A6M3JIS7"/>
<proteinExistence type="predicted"/>
<evidence type="ECO:0000313" key="1">
    <source>
        <dbReference type="EMBL" id="QJA68992.1"/>
    </source>
</evidence>
<accession>A0A6M3JIS7</accession>
<protein>
    <submittedName>
        <fullName evidence="1">Uncharacterized protein</fullName>
    </submittedName>
</protein>